<dbReference type="EC" id="3.1.-.-" evidence="1"/>
<accession>A0A6P2REI2</accession>
<keyword evidence="2" id="KW-1185">Reference proteome</keyword>
<gene>
    <name evidence="1" type="primary">frsA</name>
    <name evidence="1" type="ORF">BPA30113_06422</name>
</gene>
<dbReference type="AlphaFoldDB" id="A0A6P2REI2"/>
<evidence type="ECO:0000313" key="2">
    <source>
        <dbReference type="Proteomes" id="UP000494330"/>
    </source>
</evidence>
<sequence>MFAFPVNPRDLFDERRIQFVRWGIPRATIARVEQRVTDNWHDGPGGWTREWSREAAAAQADNRWLLAAMLYGAARFPVVCTPARQEALRNQVQCFLRASASFPVHFERIEVRHDDDGGAVRFPAHVYQPRQRGEYPVVCLTGGVDTGKMELHRLALVLALYGRLTVVAIDMPGTGETDTPLQPDSDRLYRTVLSRFGGRRKKAIVGVSFGGHWAAKLALRNEVDAAIDWGGPIGAAHRDAGALAQLPNGMTGIVANAARLPGLPDVAAMERFLGRFSLRNQGWLDGADCAPLLAVNGDCDPYIPGEDVRVFSAYPSARVWLLRGLGHCAAEASMRVVPGMLAWLRATLYGHGVGNRAALRLAEWVLPARADIPQARSRDPVAATDIR</sequence>
<name>A0A6P2REI2_9BURK</name>
<dbReference type="SUPFAM" id="SSF53474">
    <property type="entry name" value="alpha/beta-Hydrolases"/>
    <property type="match status" value="1"/>
</dbReference>
<protein>
    <submittedName>
        <fullName evidence="1">Esterase FrsA</fullName>
        <ecNumber evidence="1">3.1.-.-</ecNumber>
    </submittedName>
</protein>
<reference evidence="1 2" key="1">
    <citation type="submission" date="2019-09" db="EMBL/GenBank/DDBJ databases">
        <authorList>
            <person name="Depoorter E."/>
        </authorList>
    </citation>
    <scope>NUCLEOTIDE SEQUENCE [LARGE SCALE GENOMIC DNA]</scope>
    <source>
        <strain evidence="1">LMG 30113</strain>
    </source>
</reference>
<dbReference type="Proteomes" id="UP000494330">
    <property type="component" value="Unassembled WGS sequence"/>
</dbReference>
<dbReference type="Gene3D" id="3.40.50.1820">
    <property type="entry name" value="alpha/beta hydrolase"/>
    <property type="match status" value="1"/>
</dbReference>
<dbReference type="PANTHER" id="PTHR43194:SF2">
    <property type="entry name" value="PEROXISOMAL MEMBRANE PROTEIN LPX1"/>
    <property type="match status" value="1"/>
</dbReference>
<dbReference type="RefSeq" id="WP_052001568.1">
    <property type="nucleotide sequence ID" value="NZ_CABVQD010000035.1"/>
</dbReference>
<dbReference type="PANTHER" id="PTHR43194">
    <property type="entry name" value="HYDROLASE ALPHA/BETA FOLD FAMILY"/>
    <property type="match status" value="1"/>
</dbReference>
<keyword evidence="1" id="KW-0378">Hydrolase</keyword>
<dbReference type="Pfam" id="PF06500">
    <property type="entry name" value="FrsA-like"/>
    <property type="match status" value="1"/>
</dbReference>
<evidence type="ECO:0000313" key="1">
    <source>
        <dbReference type="EMBL" id="VWC33293.1"/>
    </source>
</evidence>
<dbReference type="InterPro" id="IPR050228">
    <property type="entry name" value="Carboxylesterase_BioH"/>
</dbReference>
<proteinExistence type="predicted"/>
<organism evidence="1 2">
    <name type="scientific">Burkholderia paludis</name>
    <dbReference type="NCBI Taxonomy" id="1506587"/>
    <lineage>
        <taxon>Bacteria</taxon>
        <taxon>Pseudomonadati</taxon>
        <taxon>Pseudomonadota</taxon>
        <taxon>Betaproteobacteria</taxon>
        <taxon>Burkholderiales</taxon>
        <taxon>Burkholderiaceae</taxon>
        <taxon>Burkholderia</taxon>
        <taxon>Burkholderia cepacia complex</taxon>
    </lineage>
</organism>
<dbReference type="InterPro" id="IPR029058">
    <property type="entry name" value="AB_hydrolase_fold"/>
</dbReference>
<dbReference type="GO" id="GO:0016787">
    <property type="term" value="F:hydrolase activity"/>
    <property type="evidence" value="ECO:0007669"/>
    <property type="project" value="UniProtKB-KW"/>
</dbReference>
<dbReference type="EMBL" id="CABVQD010000035">
    <property type="protein sequence ID" value="VWC33293.1"/>
    <property type="molecule type" value="Genomic_DNA"/>
</dbReference>
<dbReference type="InterPro" id="IPR010520">
    <property type="entry name" value="FrsA-like"/>
</dbReference>